<dbReference type="EMBL" id="ATLV01013023">
    <property type="status" value="NOT_ANNOTATED_CDS"/>
    <property type="molecule type" value="Genomic_DNA"/>
</dbReference>
<dbReference type="InterPro" id="IPR045137">
    <property type="entry name" value="RBM26/27"/>
</dbReference>
<dbReference type="OrthoDB" id="443401at2759"/>
<feature type="compositionally biased region" description="Low complexity" evidence="2">
    <location>
        <begin position="159"/>
        <end position="179"/>
    </location>
</feature>
<feature type="region of interest" description="Disordered" evidence="2">
    <location>
        <begin position="106"/>
        <end position="243"/>
    </location>
</feature>
<organism evidence="4">
    <name type="scientific">Anopheles sinensis</name>
    <name type="common">Mosquito</name>
    <dbReference type="NCBI Taxonomy" id="74873"/>
    <lineage>
        <taxon>Eukaryota</taxon>
        <taxon>Metazoa</taxon>
        <taxon>Ecdysozoa</taxon>
        <taxon>Arthropoda</taxon>
        <taxon>Hexapoda</taxon>
        <taxon>Insecta</taxon>
        <taxon>Pterygota</taxon>
        <taxon>Neoptera</taxon>
        <taxon>Endopterygota</taxon>
        <taxon>Diptera</taxon>
        <taxon>Nematocera</taxon>
        <taxon>Culicoidea</taxon>
        <taxon>Culicidae</taxon>
        <taxon>Anophelinae</taxon>
        <taxon>Anopheles</taxon>
    </lineage>
</organism>
<feature type="compositionally biased region" description="Polar residues" evidence="2">
    <location>
        <begin position="122"/>
        <end position="137"/>
    </location>
</feature>
<dbReference type="STRING" id="74873.A0A084VGN3"/>
<evidence type="ECO:0000313" key="5">
    <source>
        <dbReference type="EnsemblMetazoa" id="ASIC004339-PA"/>
    </source>
</evidence>
<name>A0A084VGN3_ANOSI</name>
<gene>
    <name evidence="4" type="ORF">ZHAS_00004339</name>
</gene>
<dbReference type="EMBL" id="ATLV01013024">
    <property type="status" value="NOT_ANNOTATED_CDS"/>
    <property type="molecule type" value="Genomic_DNA"/>
</dbReference>
<reference evidence="4 6" key="1">
    <citation type="journal article" date="2014" name="BMC Genomics">
        <title>Genome sequence of Anopheles sinensis provides insight into genetics basis of mosquito competence for malaria parasites.</title>
        <authorList>
            <person name="Zhou D."/>
            <person name="Zhang D."/>
            <person name="Ding G."/>
            <person name="Shi L."/>
            <person name="Hou Q."/>
            <person name="Ye Y."/>
            <person name="Xu Y."/>
            <person name="Zhou H."/>
            <person name="Xiong C."/>
            <person name="Li S."/>
            <person name="Yu J."/>
            <person name="Hong S."/>
            <person name="Yu X."/>
            <person name="Zou P."/>
            <person name="Chen C."/>
            <person name="Chang X."/>
            <person name="Wang W."/>
            <person name="Lv Y."/>
            <person name="Sun Y."/>
            <person name="Ma L."/>
            <person name="Shen B."/>
            <person name="Zhu C."/>
        </authorList>
    </citation>
    <scope>NUCLEOTIDE SEQUENCE [LARGE SCALE GENOMIC DNA]</scope>
</reference>
<dbReference type="EMBL" id="KE524835">
    <property type="protein sequence ID" value="KFB37127.1"/>
    <property type="molecule type" value="Genomic_DNA"/>
</dbReference>
<feature type="compositionally biased region" description="Low complexity" evidence="2">
    <location>
        <begin position="106"/>
        <end position="120"/>
    </location>
</feature>
<dbReference type="PANTHER" id="PTHR14398:SF0">
    <property type="entry name" value="ZINC FINGER PROTEIN SWM"/>
    <property type="match status" value="1"/>
</dbReference>
<evidence type="ECO:0000313" key="6">
    <source>
        <dbReference type="Proteomes" id="UP000030765"/>
    </source>
</evidence>
<dbReference type="Gene3D" id="1.20.1390.10">
    <property type="entry name" value="PWI domain"/>
    <property type="match status" value="1"/>
</dbReference>
<feature type="compositionally biased region" description="Low complexity" evidence="2">
    <location>
        <begin position="200"/>
        <end position="227"/>
    </location>
</feature>
<sequence length="288" mass="30233">MHINNTDALKLWLTEVLEPLCDADPAALARYVLALLKKDKPEKDLIVSMKEQLDVFLTDATQPFLEQLFKVIKSEEYLKTPAAVSAAPAAGGVATSNGAAVAQASSISTSSTTAAVTGPSVGSGSTNHTEEVTSSSRVRVKREFTPPLHESVSRAGKDSSSTTGSSATVSSMSTSGSDRTSSHQASKGRDTTLGSGGSSGSSTTSSTANHHNTTSVSSITSTSQKSASRLHSPSRGSNKDDHSTTVSVRFVGANNPVQQQYWWITYSECAPGLYPGWFISPYDQAVQP</sequence>
<keyword evidence="1" id="KW-0694">RNA-binding</keyword>
<dbReference type="PANTHER" id="PTHR14398">
    <property type="entry name" value="RNA RECOGNITION RRM/RNP DOMAIN"/>
    <property type="match status" value="1"/>
</dbReference>
<evidence type="ECO:0000256" key="2">
    <source>
        <dbReference type="SAM" id="MobiDB-lite"/>
    </source>
</evidence>
<accession>A0A084VGN3</accession>
<dbReference type="InterPro" id="IPR002483">
    <property type="entry name" value="PWI_dom"/>
</dbReference>
<reference evidence="5" key="2">
    <citation type="submission" date="2020-05" db="UniProtKB">
        <authorList>
            <consortium name="EnsemblMetazoa"/>
        </authorList>
    </citation>
    <scope>IDENTIFICATION</scope>
</reference>
<evidence type="ECO:0000313" key="4">
    <source>
        <dbReference type="EMBL" id="KFB37127.1"/>
    </source>
</evidence>
<feature type="domain" description="PWI" evidence="3">
    <location>
        <begin position="8"/>
        <end position="75"/>
    </location>
</feature>
<dbReference type="VEuPathDB" id="VectorBase:ASIC004339"/>
<keyword evidence="6" id="KW-1185">Reference proteome</keyword>
<dbReference type="GO" id="GO:0005634">
    <property type="term" value="C:nucleus"/>
    <property type="evidence" value="ECO:0007669"/>
    <property type="project" value="TreeGrafter"/>
</dbReference>
<dbReference type="AlphaFoldDB" id="A0A084VGN3"/>
<dbReference type="EnsemblMetazoa" id="ASIC004339-RA">
    <property type="protein sequence ID" value="ASIC004339-PA"/>
    <property type="gene ID" value="ASIC004339"/>
</dbReference>
<protein>
    <submittedName>
        <fullName evidence="4">AGAP009601-PA-like protein</fullName>
    </submittedName>
</protein>
<dbReference type="Proteomes" id="UP000030765">
    <property type="component" value="Unassembled WGS sequence"/>
</dbReference>
<evidence type="ECO:0000256" key="1">
    <source>
        <dbReference type="ARBA" id="ARBA00022884"/>
    </source>
</evidence>
<evidence type="ECO:0000259" key="3">
    <source>
        <dbReference type="Pfam" id="PF01480"/>
    </source>
</evidence>
<dbReference type="GO" id="GO:0003723">
    <property type="term" value="F:RNA binding"/>
    <property type="evidence" value="ECO:0007669"/>
    <property type="project" value="UniProtKB-KW"/>
</dbReference>
<proteinExistence type="predicted"/>
<dbReference type="Pfam" id="PF01480">
    <property type="entry name" value="PWI"/>
    <property type="match status" value="1"/>
</dbReference>